<proteinExistence type="predicted"/>
<organism evidence="1 2">
    <name type="scientific">Actinoplanes couchii</name>
    <dbReference type="NCBI Taxonomy" id="403638"/>
    <lineage>
        <taxon>Bacteria</taxon>
        <taxon>Bacillati</taxon>
        <taxon>Actinomycetota</taxon>
        <taxon>Actinomycetes</taxon>
        <taxon>Micromonosporales</taxon>
        <taxon>Micromonosporaceae</taxon>
        <taxon>Actinoplanes</taxon>
    </lineage>
</organism>
<evidence type="ECO:0000313" key="2">
    <source>
        <dbReference type="Proteomes" id="UP000612282"/>
    </source>
</evidence>
<dbReference type="Proteomes" id="UP000612282">
    <property type="component" value="Unassembled WGS sequence"/>
</dbReference>
<sequence length="118" mass="12671">MTEKNAITTGVEELARTVARQSPWEKGLGPEQRREAWLGRLAALEQIRVEAARQAETAAARAVEFGADPQEVADVTGRGGRRWAWLFGRGGRTAGAGLGTLSAHGRAASIRRDNLPPV</sequence>
<evidence type="ECO:0000313" key="1">
    <source>
        <dbReference type="EMBL" id="GID54891.1"/>
    </source>
</evidence>
<accession>A0ABQ3X8Q7</accession>
<dbReference type="EMBL" id="BOMG01000042">
    <property type="protein sequence ID" value="GID54891.1"/>
    <property type="molecule type" value="Genomic_DNA"/>
</dbReference>
<reference evidence="1 2" key="1">
    <citation type="submission" date="2021-01" db="EMBL/GenBank/DDBJ databases">
        <title>Whole genome shotgun sequence of Actinoplanes couchii NBRC 106145.</title>
        <authorList>
            <person name="Komaki H."/>
            <person name="Tamura T."/>
        </authorList>
    </citation>
    <scope>NUCLEOTIDE SEQUENCE [LARGE SCALE GENOMIC DNA]</scope>
    <source>
        <strain evidence="1 2">NBRC 106145</strain>
    </source>
</reference>
<gene>
    <name evidence="1" type="ORF">Aco03nite_032950</name>
</gene>
<dbReference type="RefSeq" id="WP_203796089.1">
    <property type="nucleotide sequence ID" value="NZ_BAAAQE010000036.1"/>
</dbReference>
<comment type="caution">
    <text evidence="1">The sequence shown here is derived from an EMBL/GenBank/DDBJ whole genome shotgun (WGS) entry which is preliminary data.</text>
</comment>
<name>A0ABQ3X8Q7_9ACTN</name>
<keyword evidence="2" id="KW-1185">Reference proteome</keyword>
<protein>
    <submittedName>
        <fullName evidence="1">Uncharacterized protein</fullName>
    </submittedName>
</protein>